<gene>
    <name evidence="2" type="ORF">SCP_0705400</name>
</gene>
<accession>A0A401GT40</accession>
<organism evidence="2 3">
    <name type="scientific">Sparassis crispa</name>
    <dbReference type="NCBI Taxonomy" id="139825"/>
    <lineage>
        <taxon>Eukaryota</taxon>
        <taxon>Fungi</taxon>
        <taxon>Dikarya</taxon>
        <taxon>Basidiomycota</taxon>
        <taxon>Agaricomycotina</taxon>
        <taxon>Agaricomycetes</taxon>
        <taxon>Polyporales</taxon>
        <taxon>Sparassidaceae</taxon>
        <taxon>Sparassis</taxon>
    </lineage>
</organism>
<dbReference type="RefSeq" id="XP_027616266.1">
    <property type="nucleotide sequence ID" value="XM_027760465.1"/>
</dbReference>
<protein>
    <submittedName>
        <fullName evidence="2">Uncharacterized protein</fullName>
    </submittedName>
</protein>
<evidence type="ECO:0000313" key="3">
    <source>
        <dbReference type="Proteomes" id="UP000287166"/>
    </source>
</evidence>
<proteinExistence type="predicted"/>
<dbReference type="InParanoid" id="A0A401GT40"/>
<comment type="caution">
    <text evidence="2">The sequence shown here is derived from an EMBL/GenBank/DDBJ whole genome shotgun (WGS) entry which is preliminary data.</text>
</comment>
<dbReference type="GeneID" id="38782270"/>
<evidence type="ECO:0000256" key="1">
    <source>
        <dbReference type="SAM" id="MobiDB-lite"/>
    </source>
</evidence>
<evidence type="ECO:0000313" key="2">
    <source>
        <dbReference type="EMBL" id="GBE85353.1"/>
    </source>
</evidence>
<keyword evidence="3" id="KW-1185">Reference proteome</keyword>
<dbReference type="EMBL" id="BFAD01000007">
    <property type="protein sequence ID" value="GBE85353.1"/>
    <property type="molecule type" value="Genomic_DNA"/>
</dbReference>
<dbReference type="AlphaFoldDB" id="A0A401GT40"/>
<name>A0A401GT40_9APHY</name>
<feature type="region of interest" description="Disordered" evidence="1">
    <location>
        <begin position="1"/>
        <end position="23"/>
    </location>
</feature>
<dbReference type="Proteomes" id="UP000287166">
    <property type="component" value="Unassembled WGS sequence"/>
</dbReference>
<sequence>MEQPELVPEPFEPPPPEVSKSAGMATGVSISSRMGAAMVKKASIVEDDDAVMGTGARLQNNKNAMRS</sequence>
<reference evidence="2 3" key="1">
    <citation type="journal article" date="2018" name="Sci. Rep.">
        <title>Genome sequence of the cauliflower mushroom Sparassis crispa (Hanabiratake) and its association with beneficial usage.</title>
        <authorList>
            <person name="Kiyama R."/>
            <person name="Furutani Y."/>
            <person name="Kawaguchi K."/>
            <person name="Nakanishi T."/>
        </authorList>
    </citation>
    <scope>NUCLEOTIDE SEQUENCE [LARGE SCALE GENOMIC DNA]</scope>
</reference>